<dbReference type="Pfam" id="PF05368">
    <property type="entry name" value="NmrA"/>
    <property type="match status" value="1"/>
</dbReference>
<keyword evidence="3" id="KW-1185">Reference proteome</keyword>
<dbReference type="PANTHER" id="PTHR43162">
    <property type="match status" value="1"/>
</dbReference>
<dbReference type="Gene3D" id="3.90.25.10">
    <property type="entry name" value="UDP-galactose 4-epimerase, domain 1"/>
    <property type="match status" value="1"/>
</dbReference>
<name>A0A4Q2JMS5_9MICO</name>
<dbReference type="InterPro" id="IPR008030">
    <property type="entry name" value="NmrA-like"/>
</dbReference>
<dbReference type="OrthoDB" id="4632815at2"/>
<dbReference type="PANTHER" id="PTHR43162:SF1">
    <property type="entry name" value="PRESTALK A DIFFERENTIATION PROTEIN A"/>
    <property type="match status" value="1"/>
</dbReference>
<sequence>MRIAVTTPTGNVGRHVVAMLVRAGVRPLVLARDLERLDPEIRPVVDAIEVDQLDVEAVSAATSGVDALYWVDPPAASADPLDDYRSATASAVRAVEDNGIARVVFQSSVGAEKRHGAGEIDGLAGTEVALDATGADVTHLRCGYFFSNLELQLDQVRSGSLQVILPVDQPMAWVAPRDIAEVAVTRLLSTKWSGRHVQAVHGPEDLTWRRVAEVVSEATGRPLRVERIPDDAMRDGMLGAGMPDTLVDALMGMSTGLRDGFVAEQPRTVLGTTPTTLASWAYDVLRRQL</sequence>
<feature type="domain" description="NmrA-like" evidence="1">
    <location>
        <begin position="2"/>
        <end position="253"/>
    </location>
</feature>
<dbReference type="RefSeq" id="WP_129231698.1">
    <property type="nucleotide sequence ID" value="NZ_SDPO01000003.1"/>
</dbReference>
<evidence type="ECO:0000313" key="3">
    <source>
        <dbReference type="Proteomes" id="UP000292935"/>
    </source>
</evidence>
<dbReference type="EMBL" id="SDPO01000003">
    <property type="protein sequence ID" value="RXZ47218.1"/>
    <property type="molecule type" value="Genomic_DNA"/>
</dbReference>
<evidence type="ECO:0000259" key="1">
    <source>
        <dbReference type="Pfam" id="PF05368"/>
    </source>
</evidence>
<comment type="caution">
    <text evidence="2">The sequence shown here is derived from an EMBL/GenBank/DDBJ whole genome shotgun (WGS) entry which is preliminary data.</text>
</comment>
<dbReference type="Proteomes" id="UP000292935">
    <property type="component" value="Unassembled WGS sequence"/>
</dbReference>
<dbReference type="InterPro" id="IPR051604">
    <property type="entry name" value="Ergot_Alk_Oxidoreductase"/>
</dbReference>
<organism evidence="2 3">
    <name type="scientific">Agromyces fucosus</name>
    <dbReference type="NCBI Taxonomy" id="41985"/>
    <lineage>
        <taxon>Bacteria</taxon>
        <taxon>Bacillati</taxon>
        <taxon>Actinomycetota</taxon>
        <taxon>Actinomycetes</taxon>
        <taxon>Micrococcales</taxon>
        <taxon>Microbacteriaceae</taxon>
        <taxon>Agromyces</taxon>
    </lineage>
</organism>
<evidence type="ECO:0000313" key="2">
    <source>
        <dbReference type="EMBL" id="RXZ47218.1"/>
    </source>
</evidence>
<dbReference type="Gene3D" id="3.40.50.720">
    <property type="entry name" value="NAD(P)-binding Rossmann-like Domain"/>
    <property type="match status" value="1"/>
</dbReference>
<proteinExistence type="predicted"/>
<dbReference type="InterPro" id="IPR036291">
    <property type="entry name" value="NAD(P)-bd_dom_sf"/>
</dbReference>
<reference evidence="2 3" key="1">
    <citation type="submission" date="2019-01" db="EMBL/GenBank/DDBJ databases">
        <authorList>
            <person name="Li J."/>
        </authorList>
    </citation>
    <scope>NUCLEOTIDE SEQUENCE [LARGE SCALE GENOMIC DNA]</scope>
    <source>
        <strain evidence="2 3">CCUG 35506</strain>
    </source>
</reference>
<dbReference type="SUPFAM" id="SSF51735">
    <property type="entry name" value="NAD(P)-binding Rossmann-fold domains"/>
    <property type="match status" value="1"/>
</dbReference>
<accession>A0A4Q2JMS5</accession>
<dbReference type="AlphaFoldDB" id="A0A4Q2JMS5"/>
<gene>
    <name evidence="2" type="ORF">ESP57_11575</name>
</gene>
<protein>
    <submittedName>
        <fullName evidence="2">NmrA family transcriptional regulator</fullName>
    </submittedName>
</protein>